<feature type="compositionally biased region" description="Polar residues" evidence="2">
    <location>
        <begin position="732"/>
        <end position="751"/>
    </location>
</feature>
<feature type="region of interest" description="Disordered" evidence="2">
    <location>
        <begin position="799"/>
        <end position="820"/>
    </location>
</feature>
<dbReference type="InterPro" id="IPR026947">
    <property type="entry name" value="UBN_middle_dom"/>
</dbReference>
<feature type="compositionally biased region" description="Polar residues" evidence="2">
    <location>
        <begin position="311"/>
        <end position="322"/>
    </location>
</feature>
<feature type="region of interest" description="Disordered" evidence="2">
    <location>
        <begin position="1103"/>
        <end position="1167"/>
    </location>
</feature>
<feature type="domain" description="Hpc2-related" evidence="3">
    <location>
        <begin position="103"/>
        <end position="152"/>
    </location>
</feature>
<feature type="region of interest" description="Disordered" evidence="2">
    <location>
        <begin position="933"/>
        <end position="1031"/>
    </location>
</feature>
<keyword evidence="6" id="KW-1185">Reference proteome</keyword>
<accession>A0AAD9K4K1</accession>
<feature type="region of interest" description="Disordered" evidence="2">
    <location>
        <begin position="725"/>
        <end position="751"/>
    </location>
</feature>
<feature type="compositionally biased region" description="Low complexity" evidence="2">
    <location>
        <begin position="811"/>
        <end position="820"/>
    </location>
</feature>
<dbReference type="Pfam" id="PF14075">
    <property type="entry name" value="UBN_AB"/>
    <property type="match status" value="1"/>
</dbReference>
<dbReference type="Proteomes" id="UP001208570">
    <property type="component" value="Unassembled WGS sequence"/>
</dbReference>
<dbReference type="EMBL" id="JAODUP010000071">
    <property type="protein sequence ID" value="KAK2163993.1"/>
    <property type="molecule type" value="Genomic_DNA"/>
</dbReference>
<feature type="compositionally biased region" description="Low complexity" evidence="2">
    <location>
        <begin position="1182"/>
        <end position="1196"/>
    </location>
</feature>
<evidence type="ECO:0008006" key="7">
    <source>
        <dbReference type="Google" id="ProtNLM"/>
    </source>
</evidence>
<feature type="compositionally biased region" description="Low complexity" evidence="2">
    <location>
        <begin position="984"/>
        <end position="1001"/>
    </location>
</feature>
<feature type="region of interest" description="Disordered" evidence="2">
    <location>
        <begin position="1182"/>
        <end position="1286"/>
    </location>
</feature>
<feature type="compositionally biased region" description="Polar residues" evidence="2">
    <location>
        <begin position="1432"/>
        <end position="1454"/>
    </location>
</feature>
<evidence type="ECO:0000313" key="5">
    <source>
        <dbReference type="EMBL" id="KAK2163993.1"/>
    </source>
</evidence>
<feature type="compositionally biased region" description="Low complexity" evidence="2">
    <location>
        <begin position="1104"/>
        <end position="1116"/>
    </location>
</feature>
<evidence type="ECO:0000259" key="4">
    <source>
        <dbReference type="Pfam" id="PF14075"/>
    </source>
</evidence>
<gene>
    <name evidence="5" type="ORF">LSH36_71g07031</name>
</gene>
<evidence type="ECO:0000256" key="2">
    <source>
        <dbReference type="SAM" id="MobiDB-lite"/>
    </source>
</evidence>
<evidence type="ECO:0000256" key="1">
    <source>
        <dbReference type="ARBA" id="ARBA00022553"/>
    </source>
</evidence>
<reference evidence="5" key="1">
    <citation type="journal article" date="2023" name="Mol. Biol. Evol.">
        <title>Third-Generation Sequencing Reveals the Adaptive Role of the Epigenome in Three Deep-Sea Polychaetes.</title>
        <authorList>
            <person name="Perez M."/>
            <person name="Aroh O."/>
            <person name="Sun Y."/>
            <person name="Lan Y."/>
            <person name="Juniper S.K."/>
            <person name="Young C.R."/>
            <person name="Angers B."/>
            <person name="Qian P.Y."/>
        </authorList>
    </citation>
    <scope>NUCLEOTIDE SEQUENCE</scope>
    <source>
        <strain evidence="5">P08H-3</strain>
    </source>
</reference>
<organism evidence="5 6">
    <name type="scientific">Paralvinella palmiformis</name>
    <dbReference type="NCBI Taxonomy" id="53620"/>
    <lineage>
        <taxon>Eukaryota</taxon>
        <taxon>Metazoa</taxon>
        <taxon>Spiralia</taxon>
        <taxon>Lophotrochozoa</taxon>
        <taxon>Annelida</taxon>
        <taxon>Polychaeta</taxon>
        <taxon>Sedentaria</taxon>
        <taxon>Canalipalpata</taxon>
        <taxon>Terebellida</taxon>
        <taxon>Terebelliformia</taxon>
        <taxon>Alvinellidae</taxon>
        <taxon>Paralvinella</taxon>
    </lineage>
</organism>
<feature type="compositionally biased region" description="Polar residues" evidence="2">
    <location>
        <begin position="503"/>
        <end position="519"/>
    </location>
</feature>
<dbReference type="Pfam" id="PF08729">
    <property type="entry name" value="HUN"/>
    <property type="match status" value="1"/>
</dbReference>
<feature type="region of interest" description="Disordered" evidence="2">
    <location>
        <begin position="658"/>
        <end position="684"/>
    </location>
</feature>
<feature type="compositionally biased region" description="Low complexity" evidence="2">
    <location>
        <begin position="1418"/>
        <end position="1430"/>
    </location>
</feature>
<evidence type="ECO:0000259" key="3">
    <source>
        <dbReference type="Pfam" id="PF08729"/>
    </source>
</evidence>
<feature type="region of interest" description="Disordered" evidence="2">
    <location>
        <begin position="448"/>
        <end position="526"/>
    </location>
</feature>
<feature type="compositionally biased region" description="Polar residues" evidence="2">
    <location>
        <begin position="1124"/>
        <end position="1159"/>
    </location>
</feature>
<feature type="domain" description="Ubinuclein middle" evidence="4">
    <location>
        <begin position="331"/>
        <end position="492"/>
    </location>
</feature>
<feature type="compositionally biased region" description="Polar residues" evidence="2">
    <location>
        <begin position="576"/>
        <end position="589"/>
    </location>
</feature>
<dbReference type="PANTHER" id="PTHR21669:SF28">
    <property type="entry name" value="YEMANUCLEIN"/>
    <property type="match status" value="1"/>
</dbReference>
<feature type="compositionally biased region" description="Polar residues" evidence="2">
    <location>
        <begin position="935"/>
        <end position="967"/>
    </location>
</feature>
<dbReference type="GO" id="GO:0006325">
    <property type="term" value="P:chromatin organization"/>
    <property type="evidence" value="ECO:0007669"/>
    <property type="project" value="TreeGrafter"/>
</dbReference>
<feature type="compositionally biased region" description="Basic and acidic residues" evidence="2">
    <location>
        <begin position="210"/>
        <end position="223"/>
    </location>
</feature>
<feature type="compositionally biased region" description="Polar residues" evidence="2">
    <location>
        <begin position="1197"/>
        <end position="1286"/>
    </location>
</feature>
<keyword evidence="1" id="KW-0597">Phosphoprotein</keyword>
<feature type="region of interest" description="Disordered" evidence="2">
    <location>
        <begin position="178"/>
        <end position="223"/>
    </location>
</feature>
<feature type="compositionally biased region" description="Low complexity" evidence="2">
    <location>
        <begin position="557"/>
        <end position="575"/>
    </location>
</feature>
<feature type="region of interest" description="Disordered" evidence="2">
    <location>
        <begin position="555"/>
        <end position="590"/>
    </location>
</feature>
<feature type="region of interest" description="Disordered" evidence="2">
    <location>
        <begin position="300"/>
        <end position="326"/>
    </location>
</feature>
<feature type="compositionally biased region" description="Basic and acidic residues" evidence="2">
    <location>
        <begin position="450"/>
        <end position="462"/>
    </location>
</feature>
<dbReference type="GO" id="GO:0005634">
    <property type="term" value="C:nucleus"/>
    <property type="evidence" value="ECO:0007669"/>
    <property type="project" value="TreeGrafter"/>
</dbReference>
<feature type="region of interest" description="Disordered" evidence="2">
    <location>
        <begin position="1355"/>
        <end position="1381"/>
    </location>
</feature>
<name>A0AAD9K4K1_9ANNE</name>
<feature type="region of interest" description="Disordered" evidence="2">
    <location>
        <begin position="1393"/>
        <end position="1454"/>
    </location>
</feature>
<comment type="caution">
    <text evidence="5">The sequence shown here is derived from an EMBL/GenBank/DDBJ whole genome shotgun (WGS) entry which is preliminary data.</text>
</comment>
<dbReference type="InterPro" id="IPR014840">
    <property type="entry name" value="HRD"/>
</dbReference>
<evidence type="ECO:0000313" key="6">
    <source>
        <dbReference type="Proteomes" id="UP001208570"/>
    </source>
</evidence>
<feature type="compositionally biased region" description="Polar residues" evidence="2">
    <location>
        <begin position="1355"/>
        <end position="1366"/>
    </location>
</feature>
<feature type="compositionally biased region" description="Polar residues" evidence="2">
    <location>
        <begin position="799"/>
        <end position="810"/>
    </location>
</feature>
<proteinExistence type="predicted"/>
<sequence>MGEPKRIAVTQIGTVKPVEKKDKRQLCHRFTLSLVRSTEKTCPEFSYNDLLKNTVDADGDVSGDEKDPFAEQDKGEHDKLEALAHSFEEKYAPVKQKKKKHKYNRVQEFVDLGDGYDDADPFIDNTEAYDELVPSCLTTQHGGFYINSGKLDFRAVSDSEDDFQSLAKKRFSKKNIITSDNESESLPKKRGPKKKFKDEDDIRKKKRKKLSSDDMDKPMIKRKKFEREGFRGLKLKKRKLNNINELLGMPTPSPSSTTPGVMNGSQCEVTKDKNDGRMLSAAALQNMESAIDSVISQSRNMGDISSDDDSQNMSRKLQSSQDLNEEEKIKLPEHLPLVIPDLITKLKQAACDSEMGKKKFFNARVNQMLLQIENASRQLPPGIRNAIYGHLATYLPCSKETLIKRAKKLQLEQNDDKLREPFARLKEVINKTMPALIDKHQAELQAVQQMKRERKLEVRENGSTESDDEAEKPDADKQKRIMAPRRKFEWTPDVSLKPRRPLTVTTGMRMTSPVTTNGKPSTPVSLSTTVLSSLASSMSFPSGANTTLVPSVHQKCGSLSSSAGSSDTSSSSGSSPTYLTKPTLDSSTGAAEEKKFVPMMSSQSAFNRDPNMSNTLTFDPTSSLMSKSFPSSSLQDINDSMIISNQLTVGVRNTVDSTGTSVDKHSEPVTGKQAVTSTSKPHPTEVGMAAHLSDLSTHQTSVVKSGLAANSMSTASLGIQKSASSVSSCRSTVTDNDNRMSSSQGIKTGSKPNLAAALQGVYLSTITSSAPKATHQSSHSIMAKTQDSHVALKDTSQGFKTAANQSQKQTSSSSSSSNNSNLFGVASTRCQVKLSDVLLTHQKSQPKHQVNYQGTGLAATSQESQMASASQVKISSDGRTQKKAVAISSQSSACRIGAQTGSLGKKFQISPTDMSIIRAGLAQAATQMVLKAQEKQITSSGPKQAGADQQTNQTASKRTSPIGQQLDVSGLRRTSPLSKENTLVQHTQKSVTVVSQTKQSSPVMQQDGATQPAEKSKKAASGNVGHLPSVIPRGHSVQVNVSPVAHSTVAETGLFAVPCMPVTTSTRTVAVNQVSSTSGMGNNRSAHSSPQTLGKASINMHMTSQSQSIHSASSGIDSRRHISHSQPSSQSAVTLSPVLQQSASQRTSPSYSTATTRVATSPAGAMRHPVSVSLTTYKQTSYQSSSSHVTSSSHGTANRTSPLSLATKQNPVPSQTVSSRMPSTSQHVSTTKLQQSNVTSNNLLQPNPTVQQPQLAATSRAQPPQTMYGKQSVLSSQAQKLQSTTSSRVHQLSSAVGAHAQQSQPVASVCNLASYSQMLSLHSRPDSTSSAAKSTEPKFGGLTLSQIQAQTLKASQKAHIQTAQQYSSPPPSTSTLYRSPEGSSLYGIAQLRSPSRTSHGLPGYSNISPSSHNHHQSPDPSNSANSNPYSMLRTTPSLGHHNTSPAHKSSQNRY</sequence>
<protein>
    <recommendedName>
        <fullName evidence="7">Ubinuclein-1</fullName>
    </recommendedName>
</protein>
<dbReference type="PANTHER" id="PTHR21669">
    <property type="entry name" value="CAPZ-INTERACTING PROTEIN AND RELATED PROTEINS"/>
    <property type="match status" value="1"/>
</dbReference>